<dbReference type="AlphaFoldDB" id="A0A2P4X9H2"/>
<feature type="domain" description="Integrase zinc-binding" evidence="1">
    <location>
        <begin position="143"/>
        <end position="198"/>
    </location>
</feature>
<name>A0A2P4X9H2_9STRA</name>
<dbReference type="Proteomes" id="UP000237271">
    <property type="component" value="Unassembled WGS sequence"/>
</dbReference>
<evidence type="ECO:0000313" key="3">
    <source>
        <dbReference type="Proteomes" id="UP000237271"/>
    </source>
</evidence>
<dbReference type="FunFam" id="1.10.340.70:FF:000001">
    <property type="entry name" value="Retrovirus-related Pol polyprotein from transposon gypsy-like Protein"/>
    <property type="match status" value="1"/>
</dbReference>
<dbReference type="GO" id="GO:0003964">
    <property type="term" value="F:RNA-directed DNA polymerase activity"/>
    <property type="evidence" value="ECO:0007669"/>
    <property type="project" value="UniProtKB-KW"/>
</dbReference>
<evidence type="ECO:0000313" key="2">
    <source>
        <dbReference type="EMBL" id="POM62201.1"/>
    </source>
</evidence>
<dbReference type="InterPro" id="IPR036397">
    <property type="entry name" value="RNaseH_sf"/>
</dbReference>
<evidence type="ECO:0000259" key="1">
    <source>
        <dbReference type="Pfam" id="PF17921"/>
    </source>
</evidence>
<accession>A0A2P4X9H2</accession>
<dbReference type="PANTHER" id="PTHR37984:SF5">
    <property type="entry name" value="PROTEIN NYNRIN-LIKE"/>
    <property type="match status" value="1"/>
</dbReference>
<dbReference type="Gene3D" id="1.10.340.70">
    <property type="match status" value="1"/>
</dbReference>
<dbReference type="PANTHER" id="PTHR37984">
    <property type="entry name" value="PROTEIN CBG26694"/>
    <property type="match status" value="1"/>
</dbReference>
<keyword evidence="3" id="KW-1185">Reference proteome</keyword>
<keyword evidence="2" id="KW-0808">Transferase</keyword>
<dbReference type="OrthoDB" id="115435at2759"/>
<dbReference type="InterPro" id="IPR041588">
    <property type="entry name" value="Integrase_H2C2"/>
</dbReference>
<dbReference type="Pfam" id="PF17921">
    <property type="entry name" value="Integrase_H2C2"/>
    <property type="match status" value="1"/>
</dbReference>
<dbReference type="GO" id="GO:0003676">
    <property type="term" value="F:nucleic acid binding"/>
    <property type="evidence" value="ECO:0007669"/>
    <property type="project" value="InterPro"/>
</dbReference>
<dbReference type="SUPFAM" id="SSF53098">
    <property type="entry name" value="Ribonuclease H-like"/>
    <property type="match status" value="1"/>
</dbReference>
<protein>
    <submittedName>
        <fullName evidence="2">Reverse transcriptase</fullName>
    </submittedName>
</protein>
<sequence length="383" mass="43749">MNSSLGHEAHVIYNDHASLRTATNPPHLPQRMARWLSFFAESNFRVEYKPDKLKVLSDALPRRPDYELAHVSRVTTDLYDRIRLAYQEDENYTPLVQFLSDGKDAKVDRLSPRQRAQRHRYELGDGLLHYRTPEILLGLSFHLKYDILLEAHDAPISGHLGREKTYRAVSQTFWWPHMYKWMAHYVKTCEPCQRVKPSGHTSAPLQSLPVPADCWNSKSLDFVFGLPADDKGNTKGVWDALFHLLGTKLTMSTVDHPRTDGQTERANRVLEDTLRSICVEAPRSWPDKLPMVEFTLNNARRNGVDPDQTEEYSDKNGRENLSVFMVGDLVLLNTKNLPLTLVRSIGSNKLKHRFIGPVGVLGRHSAAYTIDLVKSMATSPTYF</sequence>
<reference evidence="2 3" key="1">
    <citation type="journal article" date="2017" name="Genome Biol. Evol.">
        <title>Phytophthora megakarya and P. palmivora, closely related causal agents of cacao black pod rot, underwent increases in genome sizes and gene numbers by different mechanisms.</title>
        <authorList>
            <person name="Ali S.S."/>
            <person name="Shao J."/>
            <person name="Lary D.J."/>
            <person name="Kronmiller B."/>
            <person name="Shen D."/>
            <person name="Strem M.D."/>
            <person name="Amoako-Attah I."/>
            <person name="Akrofi A.Y."/>
            <person name="Begoude B.A."/>
            <person name="Ten Hoopen G.M."/>
            <person name="Coulibaly K."/>
            <person name="Kebe B.I."/>
            <person name="Melnick R.L."/>
            <person name="Guiltinan M.J."/>
            <person name="Tyler B.M."/>
            <person name="Meinhardt L.W."/>
            <person name="Bailey B.A."/>
        </authorList>
    </citation>
    <scope>NUCLEOTIDE SEQUENCE [LARGE SCALE GENOMIC DNA]</scope>
    <source>
        <strain evidence="3">sbr112.9</strain>
    </source>
</reference>
<dbReference type="InterPro" id="IPR012337">
    <property type="entry name" value="RNaseH-like_sf"/>
</dbReference>
<dbReference type="InterPro" id="IPR050951">
    <property type="entry name" value="Retrovirus_Pol_polyprotein"/>
</dbReference>
<dbReference type="EMBL" id="NCKW01015634">
    <property type="protein sequence ID" value="POM62201.1"/>
    <property type="molecule type" value="Genomic_DNA"/>
</dbReference>
<dbReference type="Gene3D" id="3.30.420.10">
    <property type="entry name" value="Ribonuclease H-like superfamily/Ribonuclease H"/>
    <property type="match status" value="1"/>
</dbReference>
<proteinExistence type="predicted"/>
<keyword evidence="2" id="KW-0695">RNA-directed DNA polymerase</keyword>
<comment type="caution">
    <text evidence="2">The sequence shown here is derived from an EMBL/GenBank/DDBJ whole genome shotgun (WGS) entry which is preliminary data.</text>
</comment>
<keyword evidence="2" id="KW-0548">Nucleotidyltransferase</keyword>
<gene>
    <name evidence="2" type="ORF">PHPALM_28675</name>
</gene>
<organism evidence="2 3">
    <name type="scientific">Phytophthora palmivora</name>
    <dbReference type="NCBI Taxonomy" id="4796"/>
    <lineage>
        <taxon>Eukaryota</taxon>
        <taxon>Sar</taxon>
        <taxon>Stramenopiles</taxon>
        <taxon>Oomycota</taxon>
        <taxon>Peronosporomycetes</taxon>
        <taxon>Peronosporales</taxon>
        <taxon>Peronosporaceae</taxon>
        <taxon>Phytophthora</taxon>
    </lineage>
</organism>